<protein>
    <submittedName>
        <fullName evidence="1">Uncharacterized protein</fullName>
    </submittedName>
</protein>
<dbReference type="RefSeq" id="WP_147803797.1">
    <property type="nucleotide sequence ID" value="NZ_CP144914.1"/>
</dbReference>
<dbReference type="Proteomes" id="UP000321816">
    <property type="component" value="Chromosome"/>
</dbReference>
<proteinExistence type="predicted"/>
<evidence type="ECO:0000313" key="1">
    <source>
        <dbReference type="EMBL" id="WWD79540.1"/>
    </source>
</evidence>
<evidence type="ECO:0000313" key="2">
    <source>
        <dbReference type="Proteomes" id="UP000321816"/>
    </source>
</evidence>
<dbReference type="KEGG" id="ahal:FTX54_014235"/>
<dbReference type="EMBL" id="CP144914">
    <property type="protein sequence ID" value="WWD79540.1"/>
    <property type="molecule type" value="Genomic_DNA"/>
</dbReference>
<reference evidence="1 2" key="1">
    <citation type="submission" date="2024-01" db="EMBL/GenBank/DDBJ databases">
        <title>Complete Genome Sequence of Alkalicoccus halolimnae BZ-SZ-XJ29T, a Moderately Halophilic Bacterium Isolated from a Salt Lake.</title>
        <authorList>
            <person name="Zhao B."/>
        </authorList>
    </citation>
    <scope>NUCLEOTIDE SEQUENCE [LARGE SCALE GENOMIC DNA]</scope>
    <source>
        <strain evidence="1 2">BZ-SZ-XJ29</strain>
    </source>
</reference>
<gene>
    <name evidence="1" type="ORF">FTX54_014235</name>
</gene>
<dbReference type="AlphaFoldDB" id="A0A5C7F8C5"/>
<dbReference type="OrthoDB" id="2077914at2"/>
<name>A0A5C7F8C5_9BACI</name>
<accession>A0A5C7F8C5</accession>
<organism evidence="1 2">
    <name type="scientific">Alkalicoccus halolimnae</name>
    <dbReference type="NCBI Taxonomy" id="1667239"/>
    <lineage>
        <taxon>Bacteria</taxon>
        <taxon>Bacillati</taxon>
        <taxon>Bacillota</taxon>
        <taxon>Bacilli</taxon>
        <taxon>Bacillales</taxon>
        <taxon>Bacillaceae</taxon>
        <taxon>Alkalicoccus</taxon>
    </lineage>
</organism>
<keyword evidence="2" id="KW-1185">Reference proteome</keyword>
<sequence>MNSTYRENILNKLVYRRLLIDELFENEPEKEFQKLLEALTDLENDGFIVSESALTKSGRTWLCTRCGNLDSGLFGEVKICGRCGKKCAYCRSCLIMGRVMGCSRF</sequence>